<proteinExistence type="predicted"/>
<dbReference type="Gene3D" id="2.60.40.1120">
    <property type="entry name" value="Carboxypeptidase-like, regulatory domain"/>
    <property type="match status" value="1"/>
</dbReference>
<dbReference type="InterPro" id="IPR008969">
    <property type="entry name" value="CarboxyPept-like_regulatory"/>
</dbReference>
<sequence>MKQITYITLFFISALSYAQNSGSISGSLLDAESNYEPLTLATVILKETGAKVLCNDEGYFKFDNLKNGKYTLVSSFIGYETKETIITVASNASNINLTLSARTITLEDLVTTMAGNNNKASRL</sequence>
<feature type="chain" id="PRO_5011652425" evidence="1">
    <location>
        <begin position="19"/>
        <end position="123"/>
    </location>
</feature>
<gene>
    <name evidence="2" type="ORF">SAMN04487987_101565</name>
</gene>
<protein>
    <submittedName>
        <fullName evidence="2">CarboxypepD_reg-like domain-containing protein</fullName>
    </submittedName>
</protein>
<evidence type="ECO:0000313" key="2">
    <source>
        <dbReference type="EMBL" id="SFC89282.1"/>
    </source>
</evidence>
<dbReference type="Pfam" id="PF13715">
    <property type="entry name" value="CarbopepD_reg_2"/>
    <property type="match status" value="1"/>
</dbReference>
<dbReference type="RefSeq" id="WP_092848718.1">
    <property type="nucleotide sequence ID" value="NZ_FOMI01000001.1"/>
</dbReference>
<reference evidence="3" key="1">
    <citation type="submission" date="2016-10" db="EMBL/GenBank/DDBJ databases">
        <authorList>
            <person name="Varghese N."/>
            <person name="Submissions S."/>
        </authorList>
    </citation>
    <scope>NUCLEOTIDE SEQUENCE [LARGE SCALE GENOMIC DNA]</scope>
    <source>
        <strain evidence="3">DSM 25730</strain>
    </source>
</reference>
<dbReference type="EMBL" id="FOMI01000001">
    <property type="protein sequence ID" value="SFC89282.1"/>
    <property type="molecule type" value="Genomic_DNA"/>
</dbReference>
<accession>A0A1I1MWK3</accession>
<evidence type="ECO:0000256" key="1">
    <source>
        <dbReference type="SAM" id="SignalP"/>
    </source>
</evidence>
<dbReference type="STRING" id="870482.SAMN04487987_101565"/>
<dbReference type="SUPFAM" id="SSF49464">
    <property type="entry name" value="Carboxypeptidase regulatory domain-like"/>
    <property type="match status" value="1"/>
</dbReference>
<evidence type="ECO:0000313" key="3">
    <source>
        <dbReference type="Proteomes" id="UP000199439"/>
    </source>
</evidence>
<feature type="signal peptide" evidence="1">
    <location>
        <begin position="1"/>
        <end position="18"/>
    </location>
</feature>
<dbReference type="Proteomes" id="UP000199439">
    <property type="component" value="Unassembled WGS sequence"/>
</dbReference>
<organism evidence="2 3">
    <name type="scientific">Algibacter pectinivorans</name>
    <dbReference type="NCBI Taxonomy" id="870482"/>
    <lineage>
        <taxon>Bacteria</taxon>
        <taxon>Pseudomonadati</taxon>
        <taxon>Bacteroidota</taxon>
        <taxon>Flavobacteriia</taxon>
        <taxon>Flavobacteriales</taxon>
        <taxon>Flavobacteriaceae</taxon>
        <taxon>Algibacter</taxon>
    </lineage>
</organism>
<keyword evidence="3" id="KW-1185">Reference proteome</keyword>
<dbReference type="AlphaFoldDB" id="A0A1I1MWK3"/>
<name>A0A1I1MWK3_9FLAO</name>
<keyword evidence="1" id="KW-0732">Signal</keyword>
<dbReference type="OrthoDB" id="1443962at2"/>